<sequence length="335" mass="40501">MITRLLNEMYGIKAEEEMRIGNYPACRFNNQYYMLVPADHLQEDEIMELDQIAAHLVNNGERHVSTFLKTKEGREYSNWEQAKYCVLVNQQLERRKGMKCGRKLAKFHYRGRSVSFPVKKLSRIGQWKQMWETRLDQMEKVWNEMLYQEPESEFDRLFLESFPYYMGICENAIQFLVDSEFDDEPTMNDSGTVCHGRFTSKTWSGAYYLKNPFEWVFDHSTRDLAEWTRERYFYNIKTYEPELKQFLKEYQSISPLSSFSWRLYYARLFFPLHYFECVEAYYSSSSEQEKHMLEERLEKYLQQSVDHERFLAGFFELAEVPSKQWNIAVPEWLYV</sequence>
<dbReference type="InterPro" id="IPR047175">
    <property type="entry name" value="CotS-like"/>
</dbReference>
<comment type="caution">
    <text evidence="1">The sequence shown here is derived from an EMBL/GenBank/DDBJ whole genome shotgun (WGS) entry which is preliminary data.</text>
</comment>
<dbReference type="InterPro" id="IPR014254">
    <property type="entry name" value="Spore_coat_YutH"/>
</dbReference>
<accession>A0A7V7RM56</accession>
<organism evidence="1 2">
    <name type="scientific">Bacillus mesophilum</name>
    <dbReference type="NCBI Taxonomy" id="1071718"/>
    <lineage>
        <taxon>Bacteria</taxon>
        <taxon>Bacillati</taxon>
        <taxon>Bacillota</taxon>
        <taxon>Bacilli</taxon>
        <taxon>Bacillales</taxon>
        <taxon>Bacillaceae</taxon>
        <taxon>Bacillus</taxon>
    </lineage>
</organism>
<evidence type="ECO:0000313" key="2">
    <source>
        <dbReference type="Proteomes" id="UP000441354"/>
    </source>
</evidence>
<evidence type="ECO:0000313" key="1">
    <source>
        <dbReference type="EMBL" id="KAB2332904.1"/>
    </source>
</evidence>
<keyword evidence="2" id="KW-1185">Reference proteome</keyword>
<dbReference type="AlphaFoldDB" id="A0A7V7RM56"/>
<protein>
    <submittedName>
        <fullName evidence="1">Spore coat protein YutH</fullName>
    </submittedName>
</protein>
<gene>
    <name evidence="1" type="primary">yutH</name>
    <name evidence="1" type="ORF">F7732_12545</name>
</gene>
<keyword evidence="1" id="KW-0946">Virion</keyword>
<dbReference type="Gene3D" id="3.90.1200.10">
    <property type="match status" value="1"/>
</dbReference>
<dbReference type="PANTHER" id="PTHR39179">
    <property type="entry name" value="SPORE COAT PROTEIN I"/>
    <property type="match status" value="1"/>
</dbReference>
<dbReference type="OrthoDB" id="2986702at2"/>
<proteinExistence type="predicted"/>
<keyword evidence="1" id="KW-0167">Capsid protein</keyword>
<dbReference type="Proteomes" id="UP000441354">
    <property type="component" value="Unassembled WGS sequence"/>
</dbReference>
<dbReference type="NCBIfam" id="TIGR02905">
    <property type="entry name" value="spore_yutH"/>
    <property type="match status" value="1"/>
</dbReference>
<dbReference type="EMBL" id="WBOT01000003">
    <property type="protein sequence ID" value="KAB2332904.1"/>
    <property type="molecule type" value="Genomic_DNA"/>
</dbReference>
<dbReference type="InterPro" id="IPR011009">
    <property type="entry name" value="Kinase-like_dom_sf"/>
</dbReference>
<dbReference type="SUPFAM" id="SSF56112">
    <property type="entry name" value="Protein kinase-like (PK-like)"/>
    <property type="match status" value="2"/>
</dbReference>
<name>A0A7V7RM56_9BACI</name>
<reference evidence="1 2" key="1">
    <citation type="journal article" date="2014" name="Arch. Microbiol.">
        <title>Bacillus mesophilum sp. nov., strain IITR-54T, a novel 4-chlorobiphenyl dechlorinating bacterium.</title>
        <authorList>
            <person name="Manickam N."/>
            <person name="Singh N.K."/>
            <person name="Bajaj A."/>
            <person name="Kumar R.M."/>
            <person name="Kaur G."/>
            <person name="Kaur N."/>
            <person name="Bala M."/>
            <person name="Kumar A."/>
            <person name="Mayilraj S."/>
        </authorList>
    </citation>
    <scope>NUCLEOTIDE SEQUENCE [LARGE SCALE GENOMIC DNA]</scope>
    <source>
        <strain evidence="1 2">IITR-54</strain>
    </source>
</reference>
<dbReference type="PANTHER" id="PTHR39179:SF2">
    <property type="entry name" value="ENDOSPORE COAT-ASSOCIATED PROTEIN YUTH"/>
    <property type="match status" value="1"/>
</dbReference>
<dbReference type="RefSeq" id="WP_151574316.1">
    <property type="nucleotide sequence ID" value="NZ_WBOT01000003.1"/>
</dbReference>
<dbReference type="GO" id="GO:0042601">
    <property type="term" value="C:endospore-forming forespore"/>
    <property type="evidence" value="ECO:0007669"/>
    <property type="project" value="TreeGrafter"/>
</dbReference>